<dbReference type="Gene3D" id="3.10.129.10">
    <property type="entry name" value="Hotdog Thioesterase"/>
    <property type="match status" value="1"/>
</dbReference>
<name>A0A7W9PT25_9ACTN</name>
<keyword evidence="2 3" id="KW-0456">Lyase</keyword>
<evidence type="ECO:0000313" key="3">
    <source>
        <dbReference type="EMBL" id="MBB5927458.1"/>
    </source>
</evidence>
<dbReference type="InterPro" id="IPR029069">
    <property type="entry name" value="HotDog_dom_sf"/>
</dbReference>
<proteinExistence type="inferred from homology"/>
<comment type="caution">
    <text evidence="3">The sequence shown here is derived from an EMBL/GenBank/DDBJ whole genome shotgun (WGS) entry which is preliminary data.</text>
</comment>
<dbReference type="PANTHER" id="PTHR30272:SF1">
    <property type="entry name" value="3-HYDROXYACYL-[ACYL-CARRIER-PROTEIN] DEHYDRATASE"/>
    <property type="match status" value="1"/>
</dbReference>
<keyword evidence="4" id="KW-1185">Reference proteome</keyword>
<dbReference type="RefSeq" id="WP_184965012.1">
    <property type="nucleotide sequence ID" value="NZ_BAAAWF010000058.1"/>
</dbReference>
<evidence type="ECO:0000256" key="1">
    <source>
        <dbReference type="ARBA" id="ARBA00009174"/>
    </source>
</evidence>
<dbReference type="Proteomes" id="UP000585836">
    <property type="component" value="Unassembled WGS sequence"/>
</dbReference>
<dbReference type="PANTHER" id="PTHR30272">
    <property type="entry name" value="3-HYDROXYACYL-[ACYL-CARRIER-PROTEIN] DEHYDRATASE"/>
    <property type="match status" value="1"/>
</dbReference>
<dbReference type="SUPFAM" id="SSF54637">
    <property type="entry name" value="Thioesterase/thiol ester dehydrase-isomerase"/>
    <property type="match status" value="1"/>
</dbReference>
<evidence type="ECO:0000256" key="2">
    <source>
        <dbReference type="ARBA" id="ARBA00023239"/>
    </source>
</evidence>
<dbReference type="GO" id="GO:0019171">
    <property type="term" value="F:(3R)-hydroxyacyl-[acyl-carrier-protein] dehydratase activity"/>
    <property type="evidence" value="ECO:0007669"/>
    <property type="project" value="UniProtKB-EC"/>
</dbReference>
<gene>
    <name evidence="3" type="ORF">FHS34_002916</name>
</gene>
<organism evidence="3 4">
    <name type="scientific">Streptomyces echinatus</name>
    <dbReference type="NCBI Taxonomy" id="67293"/>
    <lineage>
        <taxon>Bacteria</taxon>
        <taxon>Bacillati</taxon>
        <taxon>Actinomycetota</taxon>
        <taxon>Actinomycetes</taxon>
        <taxon>Kitasatosporales</taxon>
        <taxon>Streptomycetaceae</taxon>
        <taxon>Streptomyces</taxon>
    </lineage>
</organism>
<sequence>MNSGYARLLALLPVRHPMVLVDRVTGFDPGRTIGTAKAVTGSEPCYQDMADDLPAERYAYPRSMILESFGQSAALLWLGSPGAAGDGLPMVGRLRNCVFTGSAFPGDVIRHQVRVEQLVDGGAFMSGESRVGDQVILTVGSLIAVARPAAVVTGGAPGAAAEASSASRHR</sequence>
<protein>
    <submittedName>
        <fullName evidence="3">3-hydroxyacyl-[acyl-carrier-protein] dehydratase</fullName>
        <ecNumber evidence="3">4.2.1.59</ecNumber>
    </submittedName>
</protein>
<comment type="similarity">
    <text evidence="1">Belongs to the thioester dehydratase family. FabZ subfamily.</text>
</comment>
<dbReference type="InterPro" id="IPR013114">
    <property type="entry name" value="FabA_FabZ"/>
</dbReference>
<dbReference type="AlphaFoldDB" id="A0A7W9PT25"/>
<evidence type="ECO:0000313" key="4">
    <source>
        <dbReference type="Proteomes" id="UP000585836"/>
    </source>
</evidence>
<dbReference type="EC" id="4.2.1.59" evidence="3"/>
<accession>A0A7W9PT25</accession>
<dbReference type="EMBL" id="JACHJK010000004">
    <property type="protein sequence ID" value="MBB5927458.1"/>
    <property type="molecule type" value="Genomic_DNA"/>
</dbReference>
<reference evidence="3 4" key="1">
    <citation type="submission" date="2020-08" db="EMBL/GenBank/DDBJ databases">
        <title>Genomic Encyclopedia of Type Strains, Phase III (KMG-III): the genomes of soil and plant-associated and newly described type strains.</title>
        <authorList>
            <person name="Whitman W."/>
        </authorList>
    </citation>
    <scope>NUCLEOTIDE SEQUENCE [LARGE SCALE GENOMIC DNA]</scope>
    <source>
        <strain evidence="3 4">CECT 3313</strain>
    </source>
</reference>